<feature type="transmembrane region" description="Helical" evidence="1">
    <location>
        <begin position="67"/>
        <end position="93"/>
    </location>
</feature>
<dbReference type="Proteomes" id="UP000611723">
    <property type="component" value="Unassembled WGS sequence"/>
</dbReference>
<dbReference type="PANTHER" id="PTHR34220:SF7">
    <property type="entry name" value="SENSOR HISTIDINE KINASE YPDA"/>
    <property type="match status" value="1"/>
</dbReference>
<name>A0A935CDP1_9BACT</name>
<evidence type="ECO:0000313" key="3">
    <source>
        <dbReference type="EMBL" id="MBK6267118.1"/>
    </source>
</evidence>
<reference evidence="3" key="1">
    <citation type="submission" date="2021-01" db="EMBL/GenBank/DDBJ databases">
        <title>Marivirga aurantiaca sp. nov., isolated from intertidal surface sediments.</title>
        <authorList>
            <person name="Zhang M."/>
        </authorList>
    </citation>
    <scope>NUCLEOTIDE SEQUENCE</scope>
    <source>
        <strain evidence="3">S37H4</strain>
    </source>
</reference>
<dbReference type="InterPro" id="IPR050640">
    <property type="entry name" value="Bact_2-comp_sensor_kinase"/>
</dbReference>
<dbReference type="RefSeq" id="WP_201432808.1">
    <property type="nucleotide sequence ID" value="NZ_JAEQBW010000014.1"/>
</dbReference>
<feature type="domain" description="Signal transduction histidine kinase internal region" evidence="2">
    <location>
        <begin position="148"/>
        <end position="227"/>
    </location>
</feature>
<keyword evidence="3" id="KW-0418">Kinase</keyword>
<sequence>MLKKILFHITYWAFALLLGAFLIAYRSNWQEAIFLTLVFSPIPIGSAYLITHFLLHEYLIKRRYLRFFLYIAYILIVSFFLLLLFNTAIFIFIAEYQFNLMPPATQDLLTLFVTLFLLVILFVATQSIRQWSIVYQEKELALRNASESELRFLKTQLHPHFLFNTLNNLYVLALEKSDKAPELVLKLSSLLDYILASGKNKLVDLSEEIEVMNDFIYLETLRYEDRLTLNKKIDVPVELSIKIPPLILVTIMENCFKHGAMNNWGKVVIEFNMSVKDKMLLIKSSNRFFTKSTSLPTGIGLNNIQKQLNYLYGKNYILQVEKSGNLFNLHLSIPIHATD</sequence>
<keyword evidence="1" id="KW-1133">Transmembrane helix</keyword>
<evidence type="ECO:0000313" key="4">
    <source>
        <dbReference type="Proteomes" id="UP000611723"/>
    </source>
</evidence>
<dbReference type="InterPro" id="IPR010559">
    <property type="entry name" value="Sig_transdc_His_kin_internal"/>
</dbReference>
<dbReference type="GO" id="GO:0016020">
    <property type="term" value="C:membrane"/>
    <property type="evidence" value="ECO:0007669"/>
    <property type="project" value="InterPro"/>
</dbReference>
<gene>
    <name evidence="3" type="ORF">JKA74_18890</name>
</gene>
<comment type="caution">
    <text evidence="3">The sequence shown here is derived from an EMBL/GenBank/DDBJ whole genome shotgun (WGS) entry which is preliminary data.</text>
</comment>
<feature type="transmembrane region" description="Helical" evidence="1">
    <location>
        <begin position="32"/>
        <end position="55"/>
    </location>
</feature>
<keyword evidence="1" id="KW-0472">Membrane</keyword>
<organism evidence="3 4">
    <name type="scientific">Marivirga aurantiaca</name>
    <dbReference type="NCBI Taxonomy" id="2802615"/>
    <lineage>
        <taxon>Bacteria</taxon>
        <taxon>Pseudomonadati</taxon>
        <taxon>Bacteroidota</taxon>
        <taxon>Cytophagia</taxon>
        <taxon>Cytophagales</taxon>
        <taxon>Marivirgaceae</taxon>
        <taxon>Marivirga</taxon>
    </lineage>
</organism>
<accession>A0A935CDP1</accession>
<proteinExistence type="predicted"/>
<dbReference type="Pfam" id="PF06580">
    <property type="entry name" value="His_kinase"/>
    <property type="match status" value="1"/>
</dbReference>
<feature type="transmembrane region" description="Helical" evidence="1">
    <location>
        <begin position="108"/>
        <end position="128"/>
    </location>
</feature>
<evidence type="ECO:0000259" key="2">
    <source>
        <dbReference type="Pfam" id="PF06580"/>
    </source>
</evidence>
<dbReference type="AlphaFoldDB" id="A0A935CDP1"/>
<keyword evidence="4" id="KW-1185">Reference proteome</keyword>
<dbReference type="PANTHER" id="PTHR34220">
    <property type="entry name" value="SENSOR HISTIDINE KINASE YPDA"/>
    <property type="match status" value="1"/>
</dbReference>
<dbReference type="EMBL" id="JAEQBW010000014">
    <property type="protein sequence ID" value="MBK6267118.1"/>
    <property type="molecule type" value="Genomic_DNA"/>
</dbReference>
<evidence type="ECO:0000256" key="1">
    <source>
        <dbReference type="SAM" id="Phobius"/>
    </source>
</evidence>
<feature type="transmembrane region" description="Helical" evidence="1">
    <location>
        <begin position="5"/>
        <end position="26"/>
    </location>
</feature>
<keyword evidence="1" id="KW-0812">Transmembrane</keyword>
<dbReference type="GO" id="GO:0000155">
    <property type="term" value="F:phosphorelay sensor kinase activity"/>
    <property type="evidence" value="ECO:0007669"/>
    <property type="project" value="InterPro"/>
</dbReference>
<protein>
    <submittedName>
        <fullName evidence="3">Histidine kinase</fullName>
    </submittedName>
</protein>
<keyword evidence="3" id="KW-0808">Transferase</keyword>